<dbReference type="Pfam" id="PF16589">
    <property type="entry name" value="BRCT_2"/>
    <property type="match status" value="1"/>
</dbReference>
<dbReference type="Proteomes" id="UP000820818">
    <property type="component" value="Linkage Group LG2"/>
</dbReference>
<dbReference type="InterPro" id="IPR051579">
    <property type="entry name" value="DDR_Transcriptional_Reg"/>
</dbReference>
<feature type="region of interest" description="Disordered" evidence="7">
    <location>
        <begin position="459"/>
        <end position="478"/>
    </location>
</feature>
<evidence type="ECO:0000259" key="8">
    <source>
        <dbReference type="PROSITE" id="PS50172"/>
    </source>
</evidence>
<dbReference type="EMBL" id="WJBH02000002">
    <property type="protein sequence ID" value="KAI9563811.1"/>
    <property type="molecule type" value="Genomic_DNA"/>
</dbReference>
<feature type="domain" description="BRCT" evidence="8">
    <location>
        <begin position="1534"/>
        <end position="1627"/>
    </location>
</feature>
<dbReference type="GO" id="GO:0044666">
    <property type="term" value="C:MLL3/4 complex"/>
    <property type="evidence" value="ECO:0007669"/>
    <property type="project" value="TreeGrafter"/>
</dbReference>
<feature type="domain" description="BRCT" evidence="8">
    <location>
        <begin position="1143"/>
        <end position="1230"/>
    </location>
</feature>
<feature type="compositionally biased region" description="Polar residues" evidence="7">
    <location>
        <begin position="332"/>
        <end position="347"/>
    </location>
</feature>
<feature type="compositionally biased region" description="Low complexity" evidence="7">
    <location>
        <begin position="861"/>
        <end position="877"/>
    </location>
</feature>
<feature type="domain" description="BRCT" evidence="8">
    <location>
        <begin position="1446"/>
        <end position="1513"/>
    </location>
</feature>
<accession>A0AAD5KZU1</accession>
<feature type="domain" description="BRCT" evidence="8">
    <location>
        <begin position="94"/>
        <end position="183"/>
    </location>
</feature>
<dbReference type="PANTHER" id="PTHR23196">
    <property type="entry name" value="PAX TRANSCRIPTION ACTIVATION DOMAIN INTERACTING PROTEIN"/>
    <property type="match status" value="1"/>
</dbReference>
<evidence type="ECO:0000313" key="9">
    <source>
        <dbReference type="EMBL" id="KAI9563811.1"/>
    </source>
</evidence>
<keyword evidence="10" id="KW-1185">Reference proteome</keyword>
<dbReference type="Gene3D" id="3.40.50.10190">
    <property type="entry name" value="BRCT domain"/>
    <property type="match status" value="6"/>
</dbReference>
<reference evidence="9 10" key="1">
    <citation type="submission" date="2022-05" db="EMBL/GenBank/DDBJ databases">
        <title>A multi-omics perspective on studying reproductive biology in Daphnia sinensis.</title>
        <authorList>
            <person name="Jia J."/>
        </authorList>
    </citation>
    <scope>NUCLEOTIDE SEQUENCE [LARGE SCALE GENOMIC DNA]</scope>
    <source>
        <strain evidence="9 10">WSL</strain>
    </source>
</reference>
<feature type="compositionally biased region" description="Polar residues" evidence="7">
    <location>
        <begin position="403"/>
        <end position="437"/>
    </location>
</feature>
<keyword evidence="3" id="KW-0539">Nucleus</keyword>
<feature type="compositionally biased region" description="Low complexity" evidence="7">
    <location>
        <begin position="318"/>
        <end position="331"/>
    </location>
</feature>
<feature type="compositionally biased region" description="Low complexity" evidence="7">
    <location>
        <begin position="796"/>
        <end position="818"/>
    </location>
</feature>
<feature type="compositionally biased region" description="Low complexity" evidence="7">
    <location>
        <begin position="951"/>
        <end position="963"/>
    </location>
</feature>
<feature type="compositionally biased region" description="Polar residues" evidence="7">
    <location>
        <begin position="284"/>
        <end position="297"/>
    </location>
</feature>
<dbReference type="InterPro" id="IPR001357">
    <property type="entry name" value="BRCT_dom"/>
</dbReference>
<feature type="region of interest" description="Disordered" evidence="7">
    <location>
        <begin position="951"/>
        <end position="970"/>
    </location>
</feature>
<feature type="compositionally biased region" description="Polar residues" evidence="7">
    <location>
        <begin position="776"/>
        <end position="790"/>
    </location>
</feature>
<feature type="region of interest" description="Disordered" evidence="7">
    <location>
        <begin position="278"/>
        <end position="383"/>
    </location>
</feature>
<name>A0AAD5KZU1_9CRUS</name>
<feature type="compositionally biased region" description="Low complexity" evidence="7">
    <location>
        <begin position="752"/>
        <end position="775"/>
    </location>
</feature>
<proteinExistence type="predicted"/>
<evidence type="ECO:0000313" key="10">
    <source>
        <dbReference type="Proteomes" id="UP000820818"/>
    </source>
</evidence>
<keyword evidence="2" id="KW-0227">DNA damage</keyword>
<sequence>MELSNVNTKFLEEVKYLSTGTLSETVQSLLNNGGSKSSKYASDMITHCIVGENADNSAIEEVRDIFEKPVVLANWVPLSIHASKLLPVLPFDPKIPAIFKGVTASVSQVSAIDVKKLWVLLEIHGGKLKPSLDATCTHLISTKAFGTKFNEAIKHDSITVVTPDWIIQCILEKSLVGTEGYHPSLLVDPKEKSPPRPPVETTRLAKLSLEKKEEVKPRVEETKPIEVKTEPKSLSDTPTLAQQLIQPEVITHTTTTMTAPPSTKNMRVASNLPPHLEQQLQQHSMMRNTAPRQQQQGMGAHSGVRMVRSGSGTTWRGASQQQQAALQRSASNPTSGVDPRSQQQTIQGPRGSAVHQIRGQANQVAQPGAGSHSQPGHHQTAQQQLPGMVRQVRLVNPNAQQLQQPMQSLNSEQLRPAEHTSQQRGPATNPNSYQQPHQRLPVPQSPQLVKMVIAQPQADGKLPNHPQQSPGASPLINQQQPQFSNIYPQNGQQAQLTGQQPVSDQAIPQQHNFQQVTEDNSNVVNNNANAHLRQQQQQQTDNSFSPNQVHNNNFAQQHQRGNPRMPVAVNIQGVQVSQQQQTIVRTQGIQRQQLTVPQQPDYNTQMIATGVGTVTAGGGSQTQGMVSNQQMGAIPGNPQQQQHLVHNAGVRPNVRPTLAGQAVVAGRPPLNTAGSPMVQQQQQPHPQQVRQLTPYQQQLLQMHIQNMNPQARQQLQQLTPQMRNAVLQRILQQQEQQQNMNHSQAQLQNPISQMQGQQPNQAPQLQGQQPNQTIQMQGQPAGQINSNQGQRIMLPQQQQGNWQTDQQQNQLVSPQQNVRPYGPTQGLVNQSNQGQGGKPAQVIGVNQQPLDQQSVSPQIHQLQPPLNQVQQQSPLSSGPIQQPNAIQLNQLQQQQLQQQIQQQQQLQQQQLQQQQLQQQQLQQQQLQQQQLQQQQLQQQQQVQQQQNQPQQNQQQLQQQNQEQPSNSVNPKTKTALANLLSTRLQTAPGPPQQPGTPQLSVNPQQIPHQAIAAQQPMILQQAVASQQNPALSQVVMNQQQQQHLLQQRRSLQNITNGVNGTTNTQLAAGATMVQATNQPQQQLQPKASMGAVPFTGVRMPGPGTGAVIPGQPVIRREFPVQQQQQQQLHSHEPGVKLPEHLCLLGCIVLIVDYQRSVPSAELLQWTKLMSSRGAEIETMYSPRITHLLCETSRSAVAQQALRDGKRLVTAFWLNDVILKQHMFPPSQVLHFPTPFGEAERPCRNMLASLSGFEGDDRLRVRFMCEAVGLKYTGHFCSQHDVLICRKAEGPKFQKAREWRKPVVTTTWIAQVYFGFLNAIHQIHHPKYQQFNLPAYQQDPLKFELHMAGNFLAAWRIPVKITPESLDKFNKLPAQLRLKRHSTTHSVASNDGDSPSRKKLKIEEEDKDKHERSSSNVDAILEDVIKGGFEDKGKNRVVIRFSGFDSSEISKAALKLGAGVAHNNREATHLVMPTFMRTPKLLCCLPTIKFILSPRWIHESAQQGKLLDEQPYLLKDTELERKMDIDLLKLLSLPQRDQLFKGKMFYITPSVVPSRSVLRDIIENSGGKVVAQPKSMKVISELMSKDENSYIVISCATDFHLLNDVMKSKIGIYSSEFVLSAVLKQAIIGAPYRIEP</sequence>
<dbReference type="SUPFAM" id="SSF52113">
    <property type="entry name" value="BRCT domain"/>
    <property type="match status" value="5"/>
</dbReference>
<keyword evidence="6" id="KW-0175">Coiled coil</keyword>
<dbReference type="SMART" id="SM00292">
    <property type="entry name" value="BRCT"/>
    <property type="match status" value="5"/>
</dbReference>
<feature type="compositionally biased region" description="Polar residues" evidence="7">
    <location>
        <begin position="359"/>
        <end position="383"/>
    </location>
</feature>
<dbReference type="Pfam" id="PF16770">
    <property type="entry name" value="RTT107_BRCT_5"/>
    <property type="match status" value="1"/>
</dbReference>
<feature type="region of interest" description="Disordered" evidence="7">
    <location>
        <begin position="752"/>
        <end position="881"/>
    </location>
</feature>
<evidence type="ECO:0000256" key="5">
    <source>
        <dbReference type="ARBA" id="ARBA00030146"/>
    </source>
</evidence>
<feature type="region of interest" description="Disordered" evidence="7">
    <location>
        <begin position="403"/>
        <end position="442"/>
    </location>
</feature>
<feature type="compositionally biased region" description="Polar residues" evidence="7">
    <location>
        <begin position="465"/>
        <end position="478"/>
    </location>
</feature>
<dbReference type="CDD" id="cd17714">
    <property type="entry name" value="BRCT_PAXIP1_rpt1"/>
    <property type="match status" value="1"/>
</dbReference>
<evidence type="ECO:0000256" key="1">
    <source>
        <dbReference type="ARBA" id="ARBA00004123"/>
    </source>
</evidence>
<feature type="domain" description="BRCT" evidence="8">
    <location>
        <begin position="6"/>
        <end position="93"/>
    </location>
</feature>
<dbReference type="Pfam" id="PF12738">
    <property type="entry name" value="PTCB-BRCT"/>
    <property type="match status" value="1"/>
</dbReference>
<dbReference type="CDD" id="cd17710">
    <property type="entry name" value="BRCT_PAXIP1_rpt2"/>
    <property type="match status" value="1"/>
</dbReference>
<feature type="region of interest" description="Disordered" evidence="7">
    <location>
        <begin position="1379"/>
        <end position="1413"/>
    </location>
</feature>
<dbReference type="Pfam" id="PF00533">
    <property type="entry name" value="BRCT"/>
    <property type="match status" value="2"/>
</dbReference>
<evidence type="ECO:0000256" key="4">
    <source>
        <dbReference type="ARBA" id="ARBA00023858"/>
    </source>
</evidence>
<dbReference type="InterPro" id="IPR036420">
    <property type="entry name" value="BRCT_dom_sf"/>
</dbReference>
<feature type="compositionally biased region" description="Polar residues" evidence="7">
    <location>
        <begin position="1383"/>
        <end position="1392"/>
    </location>
</feature>
<dbReference type="CDD" id="cd18440">
    <property type="entry name" value="BRCT_PAXIP1_rpt6"/>
    <property type="match status" value="1"/>
</dbReference>
<protein>
    <recommendedName>
        <fullName evidence="4">PAX-interacting protein 1</fullName>
    </recommendedName>
    <alternativeName>
        <fullName evidence="5">PAX transactivation activation domain-interacting protein</fullName>
    </alternativeName>
</protein>
<evidence type="ECO:0000256" key="2">
    <source>
        <dbReference type="ARBA" id="ARBA00022763"/>
    </source>
</evidence>
<feature type="coiled-coil region" evidence="6">
    <location>
        <begin position="886"/>
        <end position="948"/>
    </location>
</feature>
<evidence type="ECO:0000256" key="6">
    <source>
        <dbReference type="SAM" id="Coils"/>
    </source>
</evidence>
<evidence type="ECO:0000256" key="3">
    <source>
        <dbReference type="ARBA" id="ARBA00023242"/>
    </source>
</evidence>
<comment type="subcellular location">
    <subcellularLocation>
        <location evidence="1">Nucleus</location>
    </subcellularLocation>
</comment>
<dbReference type="PROSITE" id="PS50172">
    <property type="entry name" value="BRCT"/>
    <property type="match status" value="5"/>
</dbReference>
<evidence type="ECO:0000256" key="7">
    <source>
        <dbReference type="SAM" id="MobiDB-lite"/>
    </source>
</evidence>
<dbReference type="GO" id="GO:0006974">
    <property type="term" value="P:DNA damage response"/>
    <property type="evidence" value="ECO:0007669"/>
    <property type="project" value="UniProtKB-KW"/>
</dbReference>
<dbReference type="PANTHER" id="PTHR23196:SF1">
    <property type="entry name" value="PAX-INTERACTING PROTEIN 1"/>
    <property type="match status" value="1"/>
</dbReference>
<organism evidence="9 10">
    <name type="scientific">Daphnia sinensis</name>
    <dbReference type="NCBI Taxonomy" id="1820382"/>
    <lineage>
        <taxon>Eukaryota</taxon>
        <taxon>Metazoa</taxon>
        <taxon>Ecdysozoa</taxon>
        <taxon>Arthropoda</taxon>
        <taxon>Crustacea</taxon>
        <taxon>Branchiopoda</taxon>
        <taxon>Diplostraca</taxon>
        <taxon>Cladocera</taxon>
        <taxon>Anomopoda</taxon>
        <taxon>Daphniidae</taxon>
        <taxon>Daphnia</taxon>
        <taxon>Daphnia similis group</taxon>
    </lineage>
</organism>
<gene>
    <name evidence="9" type="ORF">GHT06_011277</name>
</gene>
<comment type="caution">
    <text evidence="9">The sequence shown here is derived from an EMBL/GenBank/DDBJ whole genome shotgun (WGS) entry which is preliminary data.</text>
</comment>
<feature type="compositionally biased region" description="Basic and acidic residues" evidence="7">
    <location>
        <begin position="1400"/>
        <end position="1412"/>
    </location>
</feature>
<feature type="compositionally biased region" description="Polar residues" evidence="7">
    <location>
        <begin position="844"/>
        <end position="860"/>
    </location>
</feature>
<dbReference type="CDD" id="cd17711">
    <property type="entry name" value="BRCT_PAXIP1_rpt3"/>
    <property type="match status" value="1"/>
</dbReference>